<dbReference type="EMBL" id="VUYU01000025">
    <property type="protein sequence ID" value="NHZ37189.1"/>
    <property type="molecule type" value="Genomic_DNA"/>
</dbReference>
<reference evidence="1 2" key="1">
    <citation type="submission" date="2019-09" db="EMBL/GenBank/DDBJ databases">
        <title>Taxonomy of Antarctic Massilia spp.: description of Massilia rubra sp. nov., Massilia aquatica sp. nov., Massilia mucilaginosa sp. nov., Massilia frigida sp. nov. isolated from streams, lakes and regoliths.</title>
        <authorList>
            <person name="Holochova P."/>
            <person name="Sedlacek I."/>
            <person name="Kralova S."/>
            <person name="Maslanova I."/>
            <person name="Busse H.-J."/>
            <person name="Stankova E."/>
            <person name="Vrbovska V."/>
            <person name="Kovarovic V."/>
            <person name="Bartak M."/>
            <person name="Svec P."/>
            <person name="Pantucek R."/>
        </authorList>
    </citation>
    <scope>NUCLEOTIDE SEQUENCE [LARGE SCALE GENOMIC DNA]</scope>
    <source>
        <strain evidence="1 2">CCM 8692</strain>
    </source>
</reference>
<dbReference type="GO" id="GO:0016787">
    <property type="term" value="F:hydrolase activity"/>
    <property type="evidence" value="ECO:0007669"/>
    <property type="project" value="UniProtKB-KW"/>
</dbReference>
<protein>
    <submittedName>
        <fullName evidence="1">ADP-ribosyl-(Dinitrogen reductase) hydrolase</fullName>
    </submittedName>
</protein>
<gene>
    <name evidence="1" type="ORF">F0185_26840</name>
</gene>
<dbReference type="RefSeq" id="WP_167229929.1">
    <property type="nucleotide sequence ID" value="NZ_VUYU01000025.1"/>
</dbReference>
<evidence type="ECO:0000313" key="1">
    <source>
        <dbReference type="EMBL" id="NHZ37189.1"/>
    </source>
</evidence>
<name>A0ABX0M0P1_9BURK</name>
<proteinExistence type="predicted"/>
<keyword evidence="1" id="KW-0378">Hydrolase</keyword>
<keyword evidence="2" id="KW-1185">Reference proteome</keyword>
<accession>A0ABX0M0P1</accession>
<evidence type="ECO:0000313" key="2">
    <source>
        <dbReference type="Proteomes" id="UP000785613"/>
    </source>
</evidence>
<organism evidence="1 2">
    <name type="scientific">Massilia rubra</name>
    <dbReference type="NCBI Taxonomy" id="2607910"/>
    <lineage>
        <taxon>Bacteria</taxon>
        <taxon>Pseudomonadati</taxon>
        <taxon>Pseudomonadota</taxon>
        <taxon>Betaproteobacteria</taxon>
        <taxon>Burkholderiales</taxon>
        <taxon>Oxalobacteraceae</taxon>
        <taxon>Telluria group</taxon>
        <taxon>Massilia</taxon>
    </lineage>
</organism>
<sequence>MPIRISQSVLAKIGERKITADEIAQCFMNREGGLCVDTRAHHLTDPLTNWFVAKTDQNRMLKIMFVPVRDGVELKSAYEATEEICRIYNKYAKP</sequence>
<comment type="caution">
    <text evidence="1">The sequence shown here is derived from an EMBL/GenBank/DDBJ whole genome shotgun (WGS) entry which is preliminary data.</text>
</comment>
<dbReference type="Proteomes" id="UP000785613">
    <property type="component" value="Unassembled WGS sequence"/>
</dbReference>